<feature type="compositionally biased region" description="Polar residues" evidence="2">
    <location>
        <begin position="8"/>
        <end position="18"/>
    </location>
</feature>
<protein>
    <submittedName>
        <fullName evidence="3">Uncharacterized protein</fullName>
    </submittedName>
</protein>
<keyword evidence="1" id="KW-0175">Coiled coil</keyword>
<gene>
    <name evidence="3" type="ORF">RDWZM_005052</name>
</gene>
<dbReference type="EMBL" id="JAPWDV010000002">
    <property type="protein sequence ID" value="KAJ6219240.1"/>
    <property type="molecule type" value="Genomic_DNA"/>
</dbReference>
<reference evidence="3" key="1">
    <citation type="submission" date="2022-12" db="EMBL/GenBank/DDBJ databases">
        <title>Genome assemblies of Blomia tropicalis.</title>
        <authorList>
            <person name="Cui Y."/>
        </authorList>
    </citation>
    <scope>NUCLEOTIDE SEQUENCE</scope>
    <source>
        <tissue evidence="3">Adult mites</tissue>
    </source>
</reference>
<comment type="caution">
    <text evidence="3">The sequence shown here is derived from an EMBL/GenBank/DDBJ whole genome shotgun (WGS) entry which is preliminary data.</text>
</comment>
<name>A0A9Q0M502_BLOTA</name>
<evidence type="ECO:0000313" key="3">
    <source>
        <dbReference type="EMBL" id="KAJ6219240.1"/>
    </source>
</evidence>
<accession>A0A9Q0M502</accession>
<feature type="region of interest" description="Disordered" evidence="2">
    <location>
        <begin position="258"/>
        <end position="279"/>
    </location>
</feature>
<feature type="coiled-coil region" evidence="1">
    <location>
        <begin position="289"/>
        <end position="323"/>
    </location>
</feature>
<keyword evidence="4" id="KW-1185">Reference proteome</keyword>
<organism evidence="3 4">
    <name type="scientific">Blomia tropicalis</name>
    <name type="common">Mite</name>
    <dbReference type="NCBI Taxonomy" id="40697"/>
    <lineage>
        <taxon>Eukaryota</taxon>
        <taxon>Metazoa</taxon>
        <taxon>Ecdysozoa</taxon>
        <taxon>Arthropoda</taxon>
        <taxon>Chelicerata</taxon>
        <taxon>Arachnida</taxon>
        <taxon>Acari</taxon>
        <taxon>Acariformes</taxon>
        <taxon>Sarcoptiformes</taxon>
        <taxon>Astigmata</taxon>
        <taxon>Glycyphagoidea</taxon>
        <taxon>Echimyopodidae</taxon>
        <taxon>Blomia</taxon>
    </lineage>
</organism>
<sequence length="391" mass="45795">MPPPTRKNPISKNDYSGYTSESSTNTSVSTGTTTGVETTTTNTIPWKNAKTKQVKGNDKIYQKFQQNQQKLKQLKIQKEIPNQSDHRNPIIKENINPSSAKNEDCSKFYVRVNDIDPNVGLFLMPKETKKALDHKKNTKESNQTKQESLNTQYEYQHDVNMISPMGLYYQHLEKIQLNSPYIQRYEYNVDRTSPYGTLPVWPLNATHNQVNYYSNRLVQSYGTVPVQQYNMFQQQQQQQLVNPSSINNVNQFNVNRYSQQNESKINNRNEPNSPRSTTRNRLATLDRDIKQIIAIEKEQKEKYKKLEQNFEKMKKLFERTTLRERPIDDKIGTSNSYDMAEIKMNSKFEDISCSVNEVRSRHLKSPHELARKIVQIDKMITDFLEEFDKNQ</sequence>
<feature type="region of interest" description="Disordered" evidence="2">
    <location>
        <begin position="1"/>
        <end position="43"/>
    </location>
</feature>
<feature type="compositionally biased region" description="Low complexity" evidence="2">
    <location>
        <begin position="19"/>
        <end position="43"/>
    </location>
</feature>
<evidence type="ECO:0000313" key="4">
    <source>
        <dbReference type="Proteomes" id="UP001142055"/>
    </source>
</evidence>
<proteinExistence type="predicted"/>
<dbReference type="Proteomes" id="UP001142055">
    <property type="component" value="Chromosome 2"/>
</dbReference>
<evidence type="ECO:0000256" key="1">
    <source>
        <dbReference type="SAM" id="Coils"/>
    </source>
</evidence>
<dbReference type="AlphaFoldDB" id="A0A9Q0M502"/>
<evidence type="ECO:0000256" key="2">
    <source>
        <dbReference type="SAM" id="MobiDB-lite"/>
    </source>
</evidence>